<dbReference type="EMBL" id="JAZHGC010000009">
    <property type="protein sequence ID" value="MEM5286570.1"/>
    <property type="molecule type" value="Genomic_DNA"/>
</dbReference>
<sequence length="56" mass="6316">MPPRTGATLIDRYEFADATAAKSKKQKAKSKKQKAKSKKQKAENPEWRLASQTKNP</sequence>
<evidence type="ECO:0000256" key="1">
    <source>
        <dbReference type="SAM" id="MobiDB-lite"/>
    </source>
</evidence>
<evidence type="ECO:0000313" key="3">
    <source>
        <dbReference type="Proteomes" id="UP001494588"/>
    </source>
</evidence>
<feature type="compositionally biased region" description="Basic residues" evidence="1">
    <location>
        <begin position="22"/>
        <end position="39"/>
    </location>
</feature>
<dbReference type="Proteomes" id="UP001494588">
    <property type="component" value="Unassembled WGS sequence"/>
</dbReference>
<proteinExistence type="predicted"/>
<evidence type="ECO:0008006" key="4">
    <source>
        <dbReference type="Google" id="ProtNLM"/>
    </source>
</evidence>
<reference evidence="2 3" key="1">
    <citation type="submission" date="2024-01" db="EMBL/GenBank/DDBJ databases">
        <title>The diversity of rhizobia nodulating Mimosa spp. in eleven states of Brazil covering several biomes is determined by host plant, location, and edaphic factors.</title>
        <authorList>
            <person name="Rouws L."/>
            <person name="Barauna A."/>
            <person name="Beukes C."/>
            <person name="De Faria S.M."/>
            <person name="Gross E."/>
            <person name="Dos Reis Junior F.B."/>
            <person name="Simon M."/>
            <person name="Maluk M."/>
            <person name="Odee D.W."/>
            <person name="Kenicer G."/>
            <person name="Young J.P.W."/>
            <person name="Reis V.M."/>
            <person name="Zilli J."/>
            <person name="James E.K."/>
        </authorList>
    </citation>
    <scope>NUCLEOTIDE SEQUENCE [LARGE SCALE GENOMIC DNA]</scope>
    <source>
        <strain evidence="2 3">JPY77</strain>
    </source>
</reference>
<protein>
    <recommendedName>
        <fullName evidence="4">ATP-dependent RNA helicase SrmB</fullName>
    </recommendedName>
</protein>
<feature type="region of interest" description="Disordered" evidence="1">
    <location>
        <begin position="18"/>
        <end position="56"/>
    </location>
</feature>
<comment type="caution">
    <text evidence="2">The sequence shown here is derived from an EMBL/GenBank/DDBJ whole genome shotgun (WGS) entry which is preliminary data.</text>
</comment>
<evidence type="ECO:0000313" key="2">
    <source>
        <dbReference type="EMBL" id="MEM5286570.1"/>
    </source>
</evidence>
<accession>A0ABU9QBA0</accession>
<gene>
    <name evidence="2" type="ORF">V4C55_12685</name>
</gene>
<name>A0ABU9QBA0_9BURK</name>
<keyword evidence="3" id="KW-1185">Reference proteome</keyword>
<dbReference type="RefSeq" id="WP_201650373.1">
    <property type="nucleotide sequence ID" value="NZ_CAJHCS010000008.1"/>
</dbReference>
<organism evidence="2 3">
    <name type="scientific">Paraburkholderia sabiae</name>
    <dbReference type="NCBI Taxonomy" id="273251"/>
    <lineage>
        <taxon>Bacteria</taxon>
        <taxon>Pseudomonadati</taxon>
        <taxon>Pseudomonadota</taxon>
        <taxon>Betaproteobacteria</taxon>
        <taxon>Burkholderiales</taxon>
        <taxon>Burkholderiaceae</taxon>
        <taxon>Paraburkholderia</taxon>
    </lineage>
</organism>